<evidence type="ECO:0000256" key="1">
    <source>
        <dbReference type="SAM" id="MobiDB-lite"/>
    </source>
</evidence>
<accession>A0A7W8EK44</accession>
<feature type="region of interest" description="Disordered" evidence="1">
    <location>
        <begin position="18"/>
        <end position="49"/>
    </location>
</feature>
<dbReference type="AlphaFoldDB" id="A0A7W8EK44"/>
<organism evidence="3 4">
    <name type="scientific">Nonomuraea endophytica</name>
    <dbReference type="NCBI Taxonomy" id="714136"/>
    <lineage>
        <taxon>Bacteria</taxon>
        <taxon>Bacillati</taxon>
        <taxon>Actinomycetota</taxon>
        <taxon>Actinomycetes</taxon>
        <taxon>Streptosporangiales</taxon>
        <taxon>Streptosporangiaceae</taxon>
        <taxon>Nonomuraea</taxon>
    </lineage>
</organism>
<gene>
    <name evidence="3" type="ORF">HNR40_007824</name>
</gene>
<dbReference type="Proteomes" id="UP000568380">
    <property type="component" value="Unassembled WGS sequence"/>
</dbReference>
<dbReference type="EMBL" id="JACHIN010000013">
    <property type="protein sequence ID" value="MBB5082329.1"/>
    <property type="molecule type" value="Genomic_DNA"/>
</dbReference>
<keyword evidence="3" id="KW-0238">DNA-binding</keyword>
<dbReference type="Gene3D" id="1.10.10.10">
    <property type="entry name" value="Winged helix-like DNA-binding domain superfamily/Winged helix DNA-binding domain"/>
    <property type="match status" value="1"/>
</dbReference>
<keyword evidence="4" id="KW-1185">Reference proteome</keyword>
<dbReference type="SMART" id="SM00421">
    <property type="entry name" value="HTH_LUXR"/>
    <property type="match status" value="1"/>
</dbReference>
<dbReference type="RefSeq" id="WP_184970467.1">
    <property type="nucleotide sequence ID" value="NZ_JACHIN010000013.1"/>
</dbReference>
<protein>
    <submittedName>
        <fullName evidence="3">DNA-binding NarL/FixJ family response regulator</fullName>
    </submittedName>
</protein>
<proteinExistence type="predicted"/>
<dbReference type="InterPro" id="IPR000792">
    <property type="entry name" value="Tscrpt_reg_LuxR_C"/>
</dbReference>
<reference evidence="3 4" key="1">
    <citation type="submission" date="2020-08" db="EMBL/GenBank/DDBJ databases">
        <title>Genomic Encyclopedia of Type Strains, Phase IV (KMG-IV): sequencing the most valuable type-strain genomes for metagenomic binning, comparative biology and taxonomic classification.</title>
        <authorList>
            <person name="Goeker M."/>
        </authorList>
    </citation>
    <scope>NUCLEOTIDE SEQUENCE [LARGE SCALE GENOMIC DNA]</scope>
    <source>
        <strain evidence="3 4">DSM 45385</strain>
    </source>
</reference>
<feature type="domain" description="HTH luxR-type" evidence="2">
    <location>
        <begin position="41"/>
        <end position="98"/>
    </location>
</feature>
<evidence type="ECO:0000259" key="2">
    <source>
        <dbReference type="SMART" id="SM00421"/>
    </source>
</evidence>
<name>A0A7W8EK44_9ACTN</name>
<dbReference type="InterPro" id="IPR016032">
    <property type="entry name" value="Sig_transdc_resp-reg_C-effctor"/>
</dbReference>
<evidence type="ECO:0000313" key="4">
    <source>
        <dbReference type="Proteomes" id="UP000568380"/>
    </source>
</evidence>
<sequence>MMTRWGDRFGRLLPFKVRPDDAKPTWRPRPTPSQRAQESGTAKPSGPELDWLRRLARGDTVADVARSAGVSERTMFRRLRGLYKKMKVRDRAAALGLAKRRGWL</sequence>
<feature type="compositionally biased region" description="Polar residues" evidence="1">
    <location>
        <begin position="32"/>
        <end position="42"/>
    </location>
</feature>
<evidence type="ECO:0000313" key="3">
    <source>
        <dbReference type="EMBL" id="MBB5082329.1"/>
    </source>
</evidence>
<dbReference type="SUPFAM" id="SSF46894">
    <property type="entry name" value="C-terminal effector domain of the bipartite response regulators"/>
    <property type="match status" value="1"/>
</dbReference>
<dbReference type="Pfam" id="PF00196">
    <property type="entry name" value="GerE"/>
    <property type="match status" value="1"/>
</dbReference>
<dbReference type="GO" id="GO:0003677">
    <property type="term" value="F:DNA binding"/>
    <property type="evidence" value="ECO:0007669"/>
    <property type="project" value="UniProtKB-KW"/>
</dbReference>
<dbReference type="GO" id="GO:0006355">
    <property type="term" value="P:regulation of DNA-templated transcription"/>
    <property type="evidence" value="ECO:0007669"/>
    <property type="project" value="InterPro"/>
</dbReference>
<dbReference type="InterPro" id="IPR036388">
    <property type="entry name" value="WH-like_DNA-bd_sf"/>
</dbReference>
<comment type="caution">
    <text evidence="3">The sequence shown here is derived from an EMBL/GenBank/DDBJ whole genome shotgun (WGS) entry which is preliminary data.</text>
</comment>